<comment type="caution">
    <text evidence="1">The sequence shown here is derived from an EMBL/GenBank/DDBJ whole genome shotgun (WGS) entry which is preliminary data.</text>
</comment>
<protein>
    <recommendedName>
        <fullName evidence="3">Transposase</fullName>
    </recommendedName>
</protein>
<evidence type="ECO:0008006" key="3">
    <source>
        <dbReference type="Google" id="ProtNLM"/>
    </source>
</evidence>
<evidence type="ECO:0000313" key="1">
    <source>
        <dbReference type="EMBL" id="MCM2375057.1"/>
    </source>
</evidence>
<dbReference type="EMBL" id="JAMQBK010000123">
    <property type="protein sequence ID" value="MCM2375057.1"/>
    <property type="molecule type" value="Genomic_DNA"/>
</dbReference>
<dbReference type="SUPFAM" id="SSF53098">
    <property type="entry name" value="Ribonuclease H-like"/>
    <property type="match status" value="1"/>
</dbReference>
<dbReference type="InterPro" id="IPR014737">
    <property type="entry name" value="Transposase_Tn5-like_C"/>
</dbReference>
<proteinExistence type="predicted"/>
<dbReference type="InterPro" id="IPR012337">
    <property type="entry name" value="RNaseH-like_sf"/>
</dbReference>
<evidence type="ECO:0000313" key="2">
    <source>
        <dbReference type="Proteomes" id="UP001202961"/>
    </source>
</evidence>
<feature type="non-terminal residue" evidence="1">
    <location>
        <position position="1"/>
    </location>
</feature>
<dbReference type="Proteomes" id="UP001202961">
    <property type="component" value="Unassembled WGS sequence"/>
</dbReference>
<name>A0ABT0UDD2_9BACT</name>
<sequence length="85" mass="10032">AKTRKASTVVGKSYVEMLSLWRHKKVNHDWTVHEFYYALARLGGHQNRKHDHPPGWQVIWEGWKELLPMVMGYDVAKSKYYTKCG</sequence>
<accession>A0ABT0UDD2</accession>
<reference evidence="1 2" key="1">
    <citation type="journal article" date="2022" name="Syst. Appl. Microbiol.">
        <title>Rhodopirellula aestuarii sp. nov., a novel member of the genus Rhodopirellula isolated from brackish sediments collected in the Tagus River estuary, Portugal.</title>
        <authorList>
            <person name="Vitorino I.R."/>
            <person name="Klimek D."/>
            <person name="Calusinska M."/>
            <person name="Lobo-da-Cunha A."/>
            <person name="Vasconcelos V."/>
            <person name="Lage O.M."/>
        </authorList>
    </citation>
    <scope>NUCLEOTIDE SEQUENCE [LARGE SCALE GENOMIC DNA]</scope>
    <source>
        <strain evidence="1 2">ICT_H3.1</strain>
    </source>
</reference>
<organism evidence="1 2">
    <name type="scientific">Aporhodopirellula aestuarii</name>
    <dbReference type="NCBI Taxonomy" id="2950107"/>
    <lineage>
        <taxon>Bacteria</taxon>
        <taxon>Pseudomonadati</taxon>
        <taxon>Planctomycetota</taxon>
        <taxon>Planctomycetia</taxon>
        <taxon>Pirellulales</taxon>
        <taxon>Pirellulaceae</taxon>
        <taxon>Aporhodopirellula</taxon>
    </lineage>
</organism>
<gene>
    <name evidence="1" type="ORF">NB063_30925</name>
</gene>
<keyword evidence="2" id="KW-1185">Reference proteome</keyword>
<dbReference type="Gene3D" id="1.10.740.10">
    <property type="entry name" value="Transferase Inhibitor Protein From Tn5, Chain"/>
    <property type="match status" value="1"/>
</dbReference>